<comment type="pathway">
    <text evidence="2">Lipid metabolism; sphingolipid metabolism.</text>
</comment>
<evidence type="ECO:0000256" key="1">
    <source>
        <dbReference type="ARBA" id="ARBA00004141"/>
    </source>
</evidence>
<dbReference type="Proteomes" id="UP000009080">
    <property type="component" value="Chromosome"/>
</dbReference>
<organism evidence="10 11">
    <name type="scientific">Teredinibacter turnerae (strain ATCC 39867 / T7901)</name>
    <dbReference type="NCBI Taxonomy" id="377629"/>
    <lineage>
        <taxon>Bacteria</taxon>
        <taxon>Pseudomonadati</taxon>
        <taxon>Pseudomonadota</taxon>
        <taxon>Gammaproteobacteria</taxon>
        <taxon>Cellvibrionales</taxon>
        <taxon>Cellvibrionaceae</taxon>
        <taxon>Teredinibacter</taxon>
    </lineage>
</organism>
<dbReference type="Pfam" id="PF13506">
    <property type="entry name" value="Glyco_transf_21"/>
    <property type="match status" value="1"/>
</dbReference>
<dbReference type="KEGG" id="ttu:TERTU_3233"/>
<keyword evidence="6 9" id="KW-0812">Transmembrane</keyword>
<dbReference type="STRING" id="377629.TERTU_3233"/>
<name>C5BPX4_TERTT</name>
<keyword evidence="8 9" id="KW-0472">Membrane</keyword>
<accession>C5BPX4</accession>
<dbReference type="InterPro" id="IPR029044">
    <property type="entry name" value="Nucleotide-diphossugar_trans"/>
</dbReference>
<dbReference type="InterPro" id="IPR025993">
    <property type="entry name" value="Ceramide_glucosylTrfase"/>
</dbReference>
<evidence type="ECO:0000256" key="5">
    <source>
        <dbReference type="ARBA" id="ARBA00022679"/>
    </source>
</evidence>
<dbReference type="AlphaFoldDB" id="C5BPX4"/>
<evidence type="ECO:0000313" key="10">
    <source>
        <dbReference type="EMBL" id="ACR12102.1"/>
    </source>
</evidence>
<feature type="transmembrane region" description="Helical" evidence="9">
    <location>
        <begin position="6"/>
        <end position="22"/>
    </location>
</feature>
<keyword evidence="4" id="KW-0328">Glycosyltransferase</keyword>
<dbReference type="OrthoDB" id="9814255at2"/>
<feature type="transmembrane region" description="Helical" evidence="9">
    <location>
        <begin position="335"/>
        <end position="357"/>
    </location>
</feature>
<dbReference type="HOGENOM" id="CLU_737563_0_0_6"/>
<feature type="transmembrane region" description="Helical" evidence="9">
    <location>
        <begin position="304"/>
        <end position="323"/>
    </location>
</feature>
<evidence type="ECO:0000313" key="11">
    <source>
        <dbReference type="Proteomes" id="UP000009080"/>
    </source>
</evidence>
<feature type="transmembrane region" description="Helical" evidence="9">
    <location>
        <begin position="280"/>
        <end position="298"/>
    </location>
</feature>
<evidence type="ECO:0000256" key="9">
    <source>
        <dbReference type="SAM" id="Phobius"/>
    </source>
</evidence>
<proteinExistence type="predicted"/>
<dbReference type="SUPFAM" id="SSF53448">
    <property type="entry name" value="Nucleotide-diphospho-sugar transferases"/>
    <property type="match status" value="1"/>
</dbReference>
<protein>
    <submittedName>
        <fullName evidence="10">Glycosyltransferase, family 21</fullName>
    </submittedName>
</protein>
<gene>
    <name evidence="10" type="ordered locus">TERTU_3233</name>
</gene>
<dbReference type="eggNOG" id="COG1215">
    <property type="taxonomic scope" value="Bacteria"/>
</dbReference>
<dbReference type="RefSeq" id="WP_015818214.1">
    <property type="nucleotide sequence ID" value="NC_012997.1"/>
</dbReference>
<keyword evidence="7 9" id="KW-1133">Transmembrane helix</keyword>
<dbReference type="EMBL" id="CP001614">
    <property type="protein sequence ID" value="ACR12102.1"/>
    <property type="molecule type" value="Genomic_DNA"/>
</dbReference>
<evidence type="ECO:0000256" key="7">
    <source>
        <dbReference type="ARBA" id="ARBA00022989"/>
    </source>
</evidence>
<evidence type="ECO:0000256" key="6">
    <source>
        <dbReference type="ARBA" id="ARBA00022692"/>
    </source>
</evidence>
<evidence type="ECO:0000256" key="4">
    <source>
        <dbReference type="ARBA" id="ARBA00022676"/>
    </source>
</evidence>
<comment type="pathway">
    <text evidence="3">Sphingolipid metabolism.</text>
</comment>
<evidence type="ECO:0000256" key="8">
    <source>
        <dbReference type="ARBA" id="ARBA00023136"/>
    </source>
</evidence>
<sequence length="375" mass="42761">MSLLIVWSTLSLVWWIAAWWLVKTPFPAKPRSARTNTLPVTLFKPLPKQALQQQITTEENLCSWIRQMQPDDEMLIGCYEADAPFWHHFSQRCHSQYPSAVVRVISHPSPHLSAPNPKIAWMKTLVEYAQNPLWLWSDADVFAPANALTTMRNELLDGKCALLTCAYRVAETRSPAAILDTLFVNLEFYPGAKLMARTKAIEFGFGAGMLFRRDDFEQRVDLNSLGRHLADDYQLGQQLQPVQLSSICLSTTVDIDSWRPALQHYFRWQKTIRWNRPGGFAAQAFVMPLIGWLAAAIYQPGNHIVWLGLLCTLCVDSIAALTLCKLHRTRLARKAAVAIPLWSLLRPLTFLACWLPLPAVWRGEYWSRPLKDDHA</sequence>
<keyword evidence="11" id="KW-1185">Reference proteome</keyword>
<evidence type="ECO:0000256" key="2">
    <source>
        <dbReference type="ARBA" id="ARBA00004760"/>
    </source>
</evidence>
<reference evidence="10 11" key="1">
    <citation type="journal article" date="2009" name="PLoS ONE">
        <title>The complete genome of Teredinibacter turnerae T7901: an intracellular endosymbiont of marine wood-boring bivalves (shipworms).</title>
        <authorList>
            <person name="Yang J.C."/>
            <person name="Madupu R."/>
            <person name="Durkin A.S."/>
            <person name="Ekborg N.A."/>
            <person name="Pedamallu C.S."/>
            <person name="Hostetler J.B."/>
            <person name="Radune D."/>
            <person name="Toms B.S."/>
            <person name="Henrissat B."/>
            <person name="Coutinho P.M."/>
            <person name="Schwarz S."/>
            <person name="Field L."/>
            <person name="Trindade-Silva A.E."/>
            <person name="Soares C.A.G."/>
            <person name="Elshahawi S."/>
            <person name="Hanora A."/>
            <person name="Schmidt E.W."/>
            <person name="Haygood M.G."/>
            <person name="Posfai J."/>
            <person name="Benner J."/>
            <person name="Madinger C."/>
            <person name="Nove J."/>
            <person name="Anton B."/>
            <person name="Chaudhary K."/>
            <person name="Foster J."/>
            <person name="Holman A."/>
            <person name="Kumar S."/>
            <person name="Lessard P.A."/>
            <person name="Luyten Y.A."/>
            <person name="Slatko B."/>
            <person name="Wood N."/>
            <person name="Wu B."/>
            <person name="Teplitski M."/>
            <person name="Mougous J.D."/>
            <person name="Ward N."/>
            <person name="Eisen J.A."/>
            <person name="Badger J.H."/>
            <person name="Distel D.L."/>
        </authorList>
    </citation>
    <scope>NUCLEOTIDE SEQUENCE [LARGE SCALE GENOMIC DNA]</scope>
    <source>
        <strain evidence="11">ATCC 39867 / T7901</strain>
    </source>
</reference>
<dbReference type="GO" id="GO:0016757">
    <property type="term" value="F:glycosyltransferase activity"/>
    <property type="evidence" value="ECO:0007669"/>
    <property type="project" value="UniProtKB-KW"/>
</dbReference>
<keyword evidence="5" id="KW-0808">Transferase</keyword>
<dbReference type="GO" id="GO:0016020">
    <property type="term" value="C:membrane"/>
    <property type="evidence" value="ECO:0007669"/>
    <property type="project" value="UniProtKB-SubCell"/>
</dbReference>
<comment type="subcellular location">
    <subcellularLocation>
        <location evidence="1">Membrane</location>
        <topology evidence="1">Multi-pass membrane protein</topology>
    </subcellularLocation>
</comment>
<dbReference type="CAZy" id="GT21">
    <property type="family name" value="Glycosyltransferase Family 21"/>
</dbReference>
<evidence type="ECO:0000256" key="3">
    <source>
        <dbReference type="ARBA" id="ARBA00004991"/>
    </source>
</evidence>